<keyword evidence="2" id="KW-1185">Reference proteome</keyword>
<protein>
    <recommendedName>
        <fullName evidence="3">AAA family ATPase</fullName>
    </recommendedName>
</protein>
<accession>A0ABQ1LJ13</accession>
<dbReference type="Gene3D" id="1.10.8.60">
    <property type="match status" value="1"/>
</dbReference>
<name>A0ABQ1LJ13_9RHOB</name>
<sequence>MDLELTAMRTEGWSGAELRRLSDAAAWQAARRCVAMGAPARLNSEDFDYAFDETQELVRNAP</sequence>
<evidence type="ECO:0000313" key="1">
    <source>
        <dbReference type="EMBL" id="GGC23415.1"/>
    </source>
</evidence>
<dbReference type="Proteomes" id="UP000645462">
    <property type="component" value="Unassembled WGS sequence"/>
</dbReference>
<evidence type="ECO:0008006" key="3">
    <source>
        <dbReference type="Google" id="ProtNLM"/>
    </source>
</evidence>
<comment type="caution">
    <text evidence="1">The sequence shown here is derived from an EMBL/GenBank/DDBJ whole genome shotgun (WGS) entry which is preliminary data.</text>
</comment>
<evidence type="ECO:0000313" key="2">
    <source>
        <dbReference type="Proteomes" id="UP000645462"/>
    </source>
</evidence>
<organism evidence="1 2">
    <name type="scientific">Marivita lacus</name>
    <dbReference type="NCBI Taxonomy" id="1323742"/>
    <lineage>
        <taxon>Bacteria</taxon>
        <taxon>Pseudomonadati</taxon>
        <taxon>Pseudomonadota</taxon>
        <taxon>Alphaproteobacteria</taxon>
        <taxon>Rhodobacterales</taxon>
        <taxon>Roseobacteraceae</taxon>
        <taxon>Marivita</taxon>
    </lineage>
</organism>
<proteinExistence type="predicted"/>
<gene>
    <name evidence="1" type="ORF">GCM10011363_44860</name>
</gene>
<dbReference type="EMBL" id="BMFC01000027">
    <property type="protein sequence ID" value="GGC23415.1"/>
    <property type="molecule type" value="Genomic_DNA"/>
</dbReference>
<reference evidence="2" key="1">
    <citation type="journal article" date="2019" name="Int. J. Syst. Evol. Microbiol.">
        <title>The Global Catalogue of Microorganisms (GCM) 10K type strain sequencing project: providing services to taxonomists for standard genome sequencing and annotation.</title>
        <authorList>
            <consortium name="The Broad Institute Genomics Platform"/>
            <consortium name="The Broad Institute Genome Sequencing Center for Infectious Disease"/>
            <person name="Wu L."/>
            <person name="Ma J."/>
        </authorList>
    </citation>
    <scope>NUCLEOTIDE SEQUENCE [LARGE SCALE GENOMIC DNA]</scope>
    <source>
        <strain evidence="2">CGMCC 1.12478</strain>
    </source>
</reference>